<sequence>MVDTIRIKKQVTREMSHTMKRELVWKFSNTSMMDWCPWLPLLLALIGGMFASHVAAAGREGSPNVIVIFTDDQGYGDLGCFGSQTIATPNLDRLASEGRRYTSFYSACSVCSPSRAALLTGCYPKRVGMHKHVLFPQSDYGLNASEYTIADHLHANGYATACVGKWHLGHHAETLPTSQGFDSYYGIPYSNDMNHPDNKGKPRLPSDKLWADQETAVTIWNTPLVQNEEIIELPVDQRTITRRYTDRAIEFVKANQEKPFFLYLPHSMPHIPLYVPDDVYDPNPQNAYKCVIEHIDAEVGRLVQTLRDLELADNTLVIYTSDNGPWLQFKNHGGSAGPLREGKGTTFEGGQRVPCIMWAPGRIPAGTSTDAFVSTIDLLPTIASVTGHPLPENDRIDGMDVSATFASDSSPREEFVFYSAQGILEGIRIGDWKYLEKKQGKTSKINHFLFNLAQDLGEQDNRYEQEPTVAAKLKSRMEAIDQEITQNARPVWRRP</sequence>
<evidence type="ECO:0000256" key="3">
    <source>
        <dbReference type="ARBA" id="ARBA00022723"/>
    </source>
</evidence>
<keyword evidence="5 9" id="KW-0378">Hydrolase</keyword>
<dbReference type="CDD" id="cd16026">
    <property type="entry name" value="GALNS_like"/>
    <property type="match status" value="1"/>
</dbReference>
<comment type="caution">
    <text evidence="9">The sequence shown here is derived from an EMBL/GenBank/DDBJ whole genome shotgun (WGS) entry which is preliminary data.</text>
</comment>
<dbReference type="PROSITE" id="PS00523">
    <property type="entry name" value="SULFATASE_1"/>
    <property type="match status" value="1"/>
</dbReference>
<dbReference type="EMBL" id="SJPM01000004">
    <property type="protein sequence ID" value="TWT97367.1"/>
    <property type="molecule type" value="Genomic_DNA"/>
</dbReference>
<dbReference type="PANTHER" id="PTHR42693:SF53">
    <property type="entry name" value="ENDO-4-O-SULFATASE"/>
    <property type="match status" value="1"/>
</dbReference>
<dbReference type="InterPro" id="IPR024607">
    <property type="entry name" value="Sulfatase_CS"/>
</dbReference>
<keyword evidence="3" id="KW-0479">Metal-binding</keyword>
<dbReference type="Gene3D" id="3.30.1120.10">
    <property type="match status" value="1"/>
</dbReference>
<comment type="cofactor">
    <cofactor evidence="1">
        <name>Ca(2+)</name>
        <dbReference type="ChEBI" id="CHEBI:29108"/>
    </cofactor>
</comment>
<feature type="domain" description="Sulfatase N-terminal" evidence="8">
    <location>
        <begin position="63"/>
        <end position="387"/>
    </location>
</feature>
<dbReference type="SUPFAM" id="SSF53649">
    <property type="entry name" value="Alkaline phosphatase-like"/>
    <property type="match status" value="1"/>
</dbReference>
<evidence type="ECO:0000313" key="9">
    <source>
        <dbReference type="EMBL" id="TWT97367.1"/>
    </source>
</evidence>
<name>A0A5C6AD81_9BACT</name>
<dbReference type="Proteomes" id="UP000316213">
    <property type="component" value="Unassembled WGS sequence"/>
</dbReference>
<dbReference type="GO" id="GO:0004065">
    <property type="term" value="F:arylsulfatase activity"/>
    <property type="evidence" value="ECO:0007669"/>
    <property type="project" value="UniProtKB-EC"/>
</dbReference>
<reference evidence="9 10" key="1">
    <citation type="submission" date="2019-02" db="EMBL/GenBank/DDBJ databases">
        <title>Deep-cultivation of Planctomycetes and their phenomic and genomic characterization uncovers novel biology.</title>
        <authorList>
            <person name="Wiegand S."/>
            <person name="Jogler M."/>
            <person name="Boedeker C."/>
            <person name="Pinto D."/>
            <person name="Vollmers J."/>
            <person name="Rivas-Marin E."/>
            <person name="Kohn T."/>
            <person name="Peeters S.H."/>
            <person name="Heuer A."/>
            <person name="Rast P."/>
            <person name="Oberbeckmann S."/>
            <person name="Bunk B."/>
            <person name="Jeske O."/>
            <person name="Meyerdierks A."/>
            <person name="Storesund J.E."/>
            <person name="Kallscheuer N."/>
            <person name="Luecker S."/>
            <person name="Lage O.M."/>
            <person name="Pohl T."/>
            <person name="Merkel B.J."/>
            <person name="Hornburger P."/>
            <person name="Mueller R.-W."/>
            <person name="Bruemmer F."/>
            <person name="Labrenz M."/>
            <person name="Spormann A.M."/>
            <person name="Op Den Camp H."/>
            <person name="Overmann J."/>
            <person name="Amann R."/>
            <person name="Jetten M.S.M."/>
            <person name="Mascher T."/>
            <person name="Medema M.H."/>
            <person name="Devos D.P."/>
            <person name="Kaster A.-K."/>
            <person name="Ovreas L."/>
            <person name="Rohde M."/>
            <person name="Galperin M.Y."/>
            <person name="Jogler C."/>
        </authorList>
    </citation>
    <scope>NUCLEOTIDE SEQUENCE [LARGE SCALE GENOMIC DNA]</scope>
    <source>
        <strain evidence="9 10">Pla100</strain>
    </source>
</reference>
<protein>
    <submittedName>
        <fullName evidence="9">Arylsulfatase</fullName>
        <ecNumber evidence="9">3.1.6.1</ecNumber>
    </submittedName>
</protein>
<gene>
    <name evidence="9" type="primary">atsA_25</name>
    <name evidence="9" type="ORF">Pla100_25190</name>
</gene>
<dbReference type="InterPro" id="IPR050738">
    <property type="entry name" value="Sulfatase"/>
</dbReference>
<dbReference type="PANTHER" id="PTHR42693">
    <property type="entry name" value="ARYLSULFATASE FAMILY MEMBER"/>
    <property type="match status" value="1"/>
</dbReference>
<keyword evidence="7" id="KW-0325">Glycoprotein</keyword>
<organism evidence="9 10">
    <name type="scientific">Neorhodopirellula pilleata</name>
    <dbReference type="NCBI Taxonomy" id="2714738"/>
    <lineage>
        <taxon>Bacteria</taxon>
        <taxon>Pseudomonadati</taxon>
        <taxon>Planctomycetota</taxon>
        <taxon>Planctomycetia</taxon>
        <taxon>Pirellulales</taxon>
        <taxon>Pirellulaceae</taxon>
        <taxon>Neorhodopirellula</taxon>
    </lineage>
</organism>
<dbReference type="Gene3D" id="3.40.720.10">
    <property type="entry name" value="Alkaline Phosphatase, subunit A"/>
    <property type="match status" value="1"/>
</dbReference>
<keyword evidence="6" id="KW-0106">Calcium</keyword>
<evidence type="ECO:0000256" key="4">
    <source>
        <dbReference type="ARBA" id="ARBA00022729"/>
    </source>
</evidence>
<evidence type="ECO:0000256" key="1">
    <source>
        <dbReference type="ARBA" id="ARBA00001913"/>
    </source>
</evidence>
<evidence type="ECO:0000256" key="6">
    <source>
        <dbReference type="ARBA" id="ARBA00022837"/>
    </source>
</evidence>
<evidence type="ECO:0000259" key="8">
    <source>
        <dbReference type="Pfam" id="PF00884"/>
    </source>
</evidence>
<dbReference type="InterPro" id="IPR000917">
    <property type="entry name" value="Sulfatase_N"/>
</dbReference>
<dbReference type="EC" id="3.1.6.1" evidence="9"/>
<dbReference type="Pfam" id="PF00884">
    <property type="entry name" value="Sulfatase"/>
    <property type="match status" value="1"/>
</dbReference>
<dbReference type="FunFam" id="3.40.720.10:FF:000023">
    <property type="entry name" value="Arylsulfatase A"/>
    <property type="match status" value="1"/>
</dbReference>
<comment type="similarity">
    <text evidence="2">Belongs to the sulfatase family.</text>
</comment>
<dbReference type="GO" id="GO:0046872">
    <property type="term" value="F:metal ion binding"/>
    <property type="evidence" value="ECO:0007669"/>
    <property type="project" value="UniProtKB-KW"/>
</dbReference>
<keyword evidence="10" id="KW-1185">Reference proteome</keyword>
<evidence type="ECO:0000256" key="7">
    <source>
        <dbReference type="ARBA" id="ARBA00023180"/>
    </source>
</evidence>
<dbReference type="AlphaFoldDB" id="A0A5C6AD81"/>
<evidence type="ECO:0000256" key="5">
    <source>
        <dbReference type="ARBA" id="ARBA00022801"/>
    </source>
</evidence>
<keyword evidence="4" id="KW-0732">Signal</keyword>
<evidence type="ECO:0000256" key="2">
    <source>
        <dbReference type="ARBA" id="ARBA00008779"/>
    </source>
</evidence>
<accession>A0A5C6AD81</accession>
<evidence type="ECO:0000313" key="10">
    <source>
        <dbReference type="Proteomes" id="UP000316213"/>
    </source>
</evidence>
<dbReference type="InterPro" id="IPR017850">
    <property type="entry name" value="Alkaline_phosphatase_core_sf"/>
</dbReference>
<dbReference type="PROSITE" id="PS00149">
    <property type="entry name" value="SULFATASE_2"/>
    <property type="match status" value="1"/>
</dbReference>
<proteinExistence type="inferred from homology"/>